<reference evidence="1" key="1">
    <citation type="journal article" date="2021" name="New Phytol.">
        <title>Evolutionary innovations through gain and loss of genes in the ectomycorrhizal Boletales.</title>
        <authorList>
            <person name="Wu G."/>
            <person name="Miyauchi S."/>
            <person name="Morin E."/>
            <person name="Kuo A."/>
            <person name="Drula E."/>
            <person name="Varga T."/>
            <person name="Kohler A."/>
            <person name="Feng B."/>
            <person name="Cao Y."/>
            <person name="Lipzen A."/>
            <person name="Daum C."/>
            <person name="Hundley H."/>
            <person name="Pangilinan J."/>
            <person name="Johnson J."/>
            <person name="Barry K."/>
            <person name="LaButti K."/>
            <person name="Ng V."/>
            <person name="Ahrendt S."/>
            <person name="Min B."/>
            <person name="Choi I.G."/>
            <person name="Park H."/>
            <person name="Plett J.M."/>
            <person name="Magnuson J."/>
            <person name="Spatafora J.W."/>
            <person name="Nagy L.G."/>
            <person name="Henrissat B."/>
            <person name="Grigoriev I.V."/>
            <person name="Yang Z.L."/>
            <person name="Xu J."/>
            <person name="Martin F.M."/>
        </authorList>
    </citation>
    <scope>NUCLEOTIDE SEQUENCE</scope>
    <source>
        <strain evidence="1">ATCC 28755</strain>
    </source>
</reference>
<dbReference type="EMBL" id="MU268363">
    <property type="protein sequence ID" value="KAH7904782.1"/>
    <property type="molecule type" value="Genomic_DNA"/>
</dbReference>
<accession>A0ACB7ZV87</accession>
<organism evidence="1 2">
    <name type="scientific">Hygrophoropsis aurantiaca</name>
    <dbReference type="NCBI Taxonomy" id="72124"/>
    <lineage>
        <taxon>Eukaryota</taxon>
        <taxon>Fungi</taxon>
        <taxon>Dikarya</taxon>
        <taxon>Basidiomycota</taxon>
        <taxon>Agaricomycotina</taxon>
        <taxon>Agaricomycetes</taxon>
        <taxon>Agaricomycetidae</taxon>
        <taxon>Boletales</taxon>
        <taxon>Coniophorineae</taxon>
        <taxon>Hygrophoropsidaceae</taxon>
        <taxon>Hygrophoropsis</taxon>
    </lineage>
</organism>
<protein>
    <submittedName>
        <fullName evidence="1">Uncharacterized protein</fullName>
    </submittedName>
</protein>
<gene>
    <name evidence="1" type="ORF">BJ138DRAFT_1018631</name>
</gene>
<proteinExistence type="predicted"/>
<feature type="non-terminal residue" evidence="1">
    <location>
        <position position="1"/>
    </location>
</feature>
<evidence type="ECO:0000313" key="2">
    <source>
        <dbReference type="Proteomes" id="UP000790377"/>
    </source>
</evidence>
<evidence type="ECO:0000313" key="1">
    <source>
        <dbReference type="EMBL" id="KAH7904782.1"/>
    </source>
</evidence>
<dbReference type="Proteomes" id="UP000790377">
    <property type="component" value="Unassembled WGS sequence"/>
</dbReference>
<comment type="caution">
    <text evidence="1">The sequence shown here is derived from an EMBL/GenBank/DDBJ whole genome shotgun (WGS) entry which is preliminary data.</text>
</comment>
<keyword evidence="2" id="KW-1185">Reference proteome</keyword>
<sequence>YTALLSTYVQLESEAFGTSGSTLSSKSRPKEVLWWIARKRIPQPAPLDVDTFAQAWWTWWQLLQPEWRTVSIPSKRKPVPPQDHRDQGDWSVLDQPGQNGLLSVIACIKWWGAAKGGQGHTDKRWHAAVEDFEWVMRCIRKGRKSYGPGPSSKRTSNDVVEGSRKRPRRR</sequence>
<name>A0ACB7ZV87_9AGAM</name>